<dbReference type="AlphaFoldDB" id="A0A085N3E2"/>
<evidence type="ECO:0000313" key="2">
    <source>
        <dbReference type="EMBL" id="KFD63988.1"/>
    </source>
</evidence>
<gene>
    <name evidence="2" type="ORF">M514_23836</name>
</gene>
<dbReference type="Proteomes" id="UP000030758">
    <property type="component" value="Unassembled WGS sequence"/>
</dbReference>
<name>A0A085N3E2_9BILA</name>
<proteinExistence type="predicted"/>
<organism evidence="2">
    <name type="scientific">Trichuris suis</name>
    <name type="common">pig whipworm</name>
    <dbReference type="NCBI Taxonomy" id="68888"/>
    <lineage>
        <taxon>Eukaryota</taxon>
        <taxon>Metazoa</taxon>
        <taxon>Ecdysozoa</taxon>
        <taxon>Nematoda</taxon>
        <taxon>Enoplea</taxon>
        <taxon>Dorylaimia</taxon>
        <taxon>Trichinellida</taxon>
        <taxon>Trichuridae</taxon>
        <taxon>Trichuris</taxon>
    </lineage>
</organism>
<accession>A0A085N3E2</accession>
<dbReference type="EMBL" id="KL367563">
    <property type="protein sequence ID" value="KFD63988.1"/>
    <property type="molecule type" value="Genomic_DNA"/>
</dbReference>
<feature type="region of interest" description="Disordered" evidence="1">
    <location>
        <begin position="130"/>
        <end position="151"/>
    </location>
</feature>
<evidence type="ECO:0000256" key="1">
    <source>
        <dbReference type="SAM" id="MobiDB-lite"/>
    </source>
</evidence>
<reference evidence="2" key="1">
    <citation type="journal article" date="2014" name="Nat. Genet.">
        <title>Genome and transcriptome of the porcine whipworm Trichuris suis.</title>
        <authorList>
            <person name="Jex A.R."/>
            <person name="Nejsum P."/>
            <person name="Schwarz E.M."/>
            <person name="Hu L."/>
            <person name="Young N.D."/>
            <person name="Hall R.S."/>
            <person name="Korhonen P.K."/>
            <person name="Liao S."/>
            <person name="Thamsborg S."/>
            <person name="Xia J."/>
            <person name="Xu P."/>
            <person name="Wang S."/>
            <person name="Scheerlinck J.P."/>
            <person name="Hofmann A."/>
            <person name="Sternberg P.W."/>
            <person name="Wang J."/>
            <person name="Gasser R.B."/>
        </authorList>
    </citation>
    <scope>NUCLEOTIDE SEQUENCE [LARGE SCALE GENOMIC DNA]</scope>
    <source>
        <strain evidence="2">DCEP-RM93F</strain>
    </source>
</reference>
<sequence>MAHYTLPSRSSRSLINTIACRTPGKGLWLLHLVVKNFEIQDAEVQDFELRMLIDHSLQSQDFGLRHTDIHDFEIRDSELCQLEEMDGSCERFGRADQQIQGNLWNKKAKRELRRHDYACAVDRYRSARSSVPDDVGKHRGAVPPIARSAPP</sequence>
<protein>
    <submittedName>
        <fullName evidence="2">Uncharacterized protein</fullName>
    </submittedName>
</protein>